<dbReference type="eggNOG" id="COG2980">
    <property type="taxonomic scope" value="Bacteria"/>
</dbReference>
<dbReference type="AlphaFoldDB" id="U3U8M9"/>
<protein>
    <submittedName>
        <fullName evidence="6">Uncharacterized protein</fullName>
    </submittedName>
</protein>
<gene>
    <name evidence="6" type="ORF">HHS_07690</name>
</gene>
<dbReference type="STRING" id="1235990.BMSBPS_0403"/>
<dbReference type="GO" id="GO:1990351">
    <property type="term" value="C:transporter complex"/>
    <property type="evidence" value="ECO:0007669"/>
    <property type="project" value="TreeGrafter"/>
</dbReference>
<evidence type="ECO:0000256" key="3">
    <source>
        <dbReference type="ARBA" id="ARBA00023139"/>
    </source>
</evidence>
<dbReference type="PANTHER" id="PTHR38098:SF1">
    <property type="entry name" value="LPS-ASSEMBLY LIPOPROTEIN LPTE"/>
    <property type="match status" value="1"/>
</dbReference>
<dbReference type="GO" id="GO:0009279">
    <property type="term" value="C:cell outer membrane"/>
    <property type="evidence" value="ECO:0007669"/>
    <property type="project" value="TreeGrafter"/>
</dbReference>
<evidence type="ECO:0000256" key="1">
    <source>
        <dbReference type="ARBA" id="ARBA00022729"/>
    </source>
</evidence>
<name>U3U8M9_9GAMM</name>
<evidence type="ECO:0000313" key="6">
    <source>
        <dbReference type="EMBL" id="BAO00739.1"/>
    </source>
</evidence>
<dbReference type="PATRIC" id="fig|1235990.3.peg.763"/>
<dbReference type="KEGG" id="hhs:HHS_07690"/>
<keyword evidence="2" id="KW-0472">Membrane</keyword>
<dbReference type="Gene3D" id="3.30.160.150">
    <property type="entry name" value="Lipoprotein like domain"/>
    <property type="match status" value="1"/>
</dbReference>
<keyword evidence="4" id="KW-0998">Cell outer membrane</keyword>
<evidence type="ECO:0000256" key="5">
    <source>
        <dbReference type="ARBA" id="ARBA00023288"/>
    </source>
</evidence>
<sequence length="155" mass="17721">MTGCSFSLDNIMLPISTRIDTIIVKSDDPYGRLVRHVCKKLLNNNIKVTEYNNTINNKYPILTLGAEKDDTNPISIFINGNVAEYFKIIRVDAQLFLPSKGTYPFEIIVGRSFFNTPNVAIVNDSEQYAIIEEMYECIAEKLLRKLYLLIHPTIK</sequence>
<dbReference type="GO" id="GO:0001530">
    <property type="term" value="F:lipopolysaccharide binding"/>
    <property type="evidence" value="ECO:0007669"/>
    <property type="project" value="TreeGrafter"/>
</dbReference>
<dbReference type="PANTHER" id="PTHR38098">
    <property type="entry name" value="LPS-ASSEMBLY LIPOPROTEIN LPTE"/>
    <property type="match status" value="1"/>
</dbReference>
<proteinExistence type="predicted"/>
<keyword evidence="1" id="KW-0732">Signal</keyword>
<evidence type="ECO:0000256" key="4">
    <source>
        <dbReference type="ARBA" id="ARBA00023237"/>
    </source>
</evidence>
<evidence type="ECO:0000313" key="7">
    <source>
        <dbReference type="Proteomes" id="UP000016900"/>
    </source>
</evidence>
<dbReference type="Proteomes" id="UP000016900">
    <property type="component" value="Chromosome"/>
</dbReference>
<evidence type="ECO:0000256" key="2">
    <source>
        <dbReference type="ARBA" id="ARBA00023136"/>
    </source>
</evidence>
<dbReference type="GO" id="GO:0043165">
    <property type="term" value="P:Gram-negative-bacterium-type cell outer membrane assembly"/>
    <property type="evidence" value="ECO:0007669"/>
    <property type="project" value="InterPro"/>
</dbReference>
<dbReference type="Pfam" id="PF04390">
    <property type="entry name" value="LptE"/>
    <property type="match status" value="1"/>
</dbReference>
<organism evidence="6 7">
    <name type="scientific">Candidatus Pantoea carbekii</name>
    <dbReference type="NCBI Taxonomy" id="1235990"/>
    <lineage>
        <taxon>Bacteria</taxon>
        <taxon>Pseudomonadati</taxon>
        <taxon>Pseudomonadota</taxon>
        <taxon>Gammaproteobacteria</taxon>
        <taxon>Enterobacterales</taxon>
        <taxon>Erwiniaceae</taxon>
        <taxon>Pantoea</taxon>
    </lineage>
</organism>
<keyword evidence="3" id="KW-0564">Palmitate</keyword>
<dbReference type="EMBL" id="AP012554">
    <property type="protein sequence ID" value="BAO00739.1"/>
    <property type="molecule type" value="Genomic_DNA"/>
</dbReference>
<keyword evidence="7" id="KW-1185">Reference proteome</keyword>
<dbReference type="InterPro" id="IPR007485">
    <property type="entry name" value="LPS_assembly_LptE"/>
</dbReference>
<reference evidence="6 7" key="1">
    <citation type="submission" date="2012-10" db="EMBL/GenBank/DDBJ databases">
        <title>Genome sequence of the symbiont of the pentatomidae stink bug Halyomorpha halys.</title>
        <authorList>
            <person name="Kobayashi H."/>
            <person name="Fujii-Muramatsu R."/>
            <person name="Takeishi K."/>
            <person name="Noda H."/>
        </authorList>
    </citation>
    <scope>NUCLEOTIDE SEQUENCE [LARGE SCALE GENOMIC DNA]</scope>
</reference>
<keyword evidence="5" id="KW-0449">Lipoprotein</keyword>
<dbReference type="GO" id="GO:0015920">
    <property type="term" value="P:lipopolysaccharide transport"/>
    <property type="evidence" value="ECO:0007669"/>
    <property type="project" value="TreeGrafter"/>
</dbReference>
<accession>U3U8M9</accession>